<dbReference type="PANTHER" id="PTHR23155:SF1152">
    <property type="entry name" value="AAA+ ATPASE DOMAIN-CONTAINING PROTEIN"/>
    <property type="match status" value="1"/>
</dbReference>
<dbReference type="InterPro" id="IPR027417">
    <property type="entry name" value="P-loop_NTPase"/>
</dbReference>
<feature type="domain" description="NB-ARC" evidence="1">
    <location>
        <begin position="42"/>
        <end position="205"/>
    </location>
</feature>
<comment type="caution">
    <text evidence="2">The sequence shown here is derived from an EMBL/GenBank/DDBJ whole genome shotgun (WGS) entry which is preliminary data.</text>
</comment>
<organism evidence="2 3">
    <name type="scientific">Gossypium arboreum</name>
    <name type="common">Tree cotton</name>
    <name type="synonym">Gossypium nanking</name>
    <dbReference type="NCBI Taxonomy" id="29729"/>
    <lineage>
        <taxon>Eukaryota</taxon>
        <taxon>Viridiplantae</taxon>
        <taxon>Streptophyta</taxon>
        <taxon>Embryophyta</taxon>
        <taxon>Tracheophyta</taxon>
        <taxon>Spermatophyta</taxon>
        <taxon>Magnoliopsida</taxon>
        <taxon>eudicotyledons</taxon>
        <taxon>Gunneridae</taxon>
        <taxon>Pentapetalae</taxon>
        <taxon>rosids</taxon>
        <taxon>malvids</taxon>
        <taxon>Malvales</taxon>
        <taxon>Malvaceae</taxon>
        <taxon>Malvoideae</taxon>
        <taxon>Gossypium</taxon>
    </lineage>
</organism>
<proteinExistence type="predicted"/>
<dbReference type="Proteomes" id="UP001358586">
    <property type="component" value="Chromosome 5"/>
</dbReference>
<dbReference type="Gene3D" id="1.10.8.430">
    <property type="entry name" value="Helical domain of apoptotic protease-activating factors"/>
    <property type="match status" value="1"/>
</dbReference>
<dbReference type="EMBL" id="JARKNE010000005">
    <property type="protein sequence ID" value="KAK5829688.1"/>
    <property type="molecule type" value="Genomic_DNA"/>
</dbReference>
<sequence>MLPYRPMLNTKYGLHKRRNWAAKMYSGLPHAAMPRKVATKVKLIKKRMPSGDVISIVGMAGVDKTTFAKVIYETSEQKFENRAWTFVPSKYRMKELLLGLLENLISVGEETLKLDTVKLAEKLRKLELDKRYLVVIDGVEKAQPWQDFEKNKVFHDHQDGSRVLLTTRSNGVALLASSSPIRTHDLQSLGGKKRSELPEKLVFEDGSCQEHLVRFGTQITAKCDELPLAIVSLAEVLAKGNNEASAEQIVERYLDELIDLCLIEVTRKRSDRVLKHSKSINFGATSGITKSERTRFLDVQMKKQKVINCAVFPIAGTFLTRLVKVTLERTDLVADDVMKTLEKLGHL</sequence>
<dbReference type="Gene3D" id="3.40.50.300">
    <property type="entry name" value="P-loop containing nucleotide triphosphate hydrolases"/>
    <property type="match status" value="1"/>
</dbReference>
<dbReference type="Pfam" id="PF00931">
    <property type="entry name" value="NB-ARC"/>
    <property type="match status" value="1"/>
</dbReference>
<reference evidence="2 3" key="1">
    <citation type="submission" date="2023-03" db="EMBL/GenBank/DDBJ databases">
        <title>WGS of Gossypium arboreum.</title>
        <authorList>
            <person name="Yu D."/>
        </authorList>
    </citation>
    <scope>NUCLEOTIDE SEQUENCE [LARGE SCALE GENOMIC DNA]</scope>
    <source>
        <tissue evidence="2">Leaf</tissue>
    </source>
</reference>
<dbReference type="InterPro" id="IPR042197">
    <property type="entry name" value="Apaf_helical"/>
</dbReference>
<protein>
    <recommendedName>
        <fullName evidence="1">NB-ARC domain-containing protein</fullName>
    </recommendedName>
</protein>
<accession>A0ABR0PSN3</accession>
<evidence type="ECO:0000313" key="2">
    <source>
        <dbReference type="EMBL" id="KAK5829688.1"/>
    </source>
</evidence>
<keyword evidence="3" id="KW-1185">Reference proteome</keyword>
<dbReference type="InterPro" id="IPR002182">
    <property type="entry name" value="NB-ARC"/>
</dbReference>
<gene>
    <name evidence="2" type="ORF">PVK06_013481</name>
</gene>
<dbReference type="PRINTS" id="PR00364">
    <property type="entry name" value="DISEASERSIST"/>
</dbReference>
<dbReference type="SUPFAM" id="SSF52540">
    <property type="entry name" value="P-loop containing nucleoside triphosphate hydrolases"/>
    <property type="match status" value="1"/>
</dbReference>
<evidence type="ECO:0000313" key="3">
    <source>
        <dbReference type="Proteomes" id="UP001358586"/>
    </source>
</evidence>
<dbReference type="InterPro" id="IPR044974">
    <property type="entry name" value="Disease_R_plants"/>
</dbReference>
<name>A0ABR0PSN3_GOSAR</name>
<dbReference type="PANTHER" id="PTHR23155">
    <property type="entry name" value="DISEASE RESISTANCE PROTEIN RP"/>
    <property type="match status" value="1"/>
</dbReference>
<evidence type="ECO:0000259" key="1">
    <source>
        <dbReference type="Pfam" id="PF00931"/>
    </source>
</evidence>